<dbReference type="InterPro" id="IPR006638">
    <property type="entry name" value="Elp3/MiaA/NifB-like_rSAM"/>
</dbReference>
<dbReference type="EMBL" id="VWPK01000015">
    <property type="protein sequence ID" value="KAA5612047.1"/>
    <property type="molecule type" value="Genomic_DNA"/>
</dbReference>
<dbReference type="NCBIfam" id="TIGR03956">
    <property type="entry name" value="rSAM_HydE"/>
    <property type="match status" value="1"/>
</dbReference>
<evidence type="ECO:0000256" key="7">
    <source>
        <dbReference type="PIRSR" id="PIRSR004762-1"/>
    </source>
</evidence>
<dbReference type="InterPro" id="IPR034422">
    <property type="entry name" value="HydE/PylB-like"/>
</dbReference>
<dbReference type="GO" id="GO:0016740">
    <property type="term" value="F:transferase activity"/>
    <property type="evidence" value="ECO:0007669"/>
    <property type="project" value="TreeGrafter"/>
</dbReference>
<evidence type="ECO:0000256" key="6">
    <source>
        <dbReference type="ARBA" id="ARBA00034078"/>
    </source>
</evidence>
<sequence length="390" mass="42495">MALGGGPGGKASWWGAGQRPATSPCWPAPCRPVILRPVARQGDGMELQAVDEVLTALRARGPERAALFARADALRRERMGEAVHLRGIVEFSNICANDCLYCGIRVSNRAINRYRMEADEVMEVARRMEGWRQGTIVLQSGEASSPAGDRRLGELVRRIKAETSLAVTLSVGNRPHEVYAYWRECGMDRYLLRFETSDPALFARIHPDCSLAERLDCLHALRALGVQVGSGFMIGVPGETPEVLARNILLCRELDLDMIGIGPFIPHPETPLGGASNAYADDPDMHFVALAALRLANPDAHIPATTAFDAVFTNPPGRDLALQRGANVFMPNSTPGKYRRDYMLYPDKPCVDETGGQCALCIVGRLEMLGRSVDDGPGHSRKRPVEALAG</sequence>
<keyword evidence="2 7" id="KW-0949">S-adenosyl-L-methionine</keyword>
<dbReference type="SFLD" id="SFLDG01082">
    <property type="entry name" value="B12-binding_domain_containing"/>
    <property type="match status" value="1"/>
</dbReference>
<dbReference type="SMART" id="SM00729">
    <property type="entry name" value="Elp3"/>
    <property type="match status" value="1"/>
</dbReference>
<dbReference type="PIRSF" id="PIRSF004762">
    <property type="entry name" value="CHP00423"/>
    <property type="match status" value="1"/>
</dbReference>
<evidence type="ECO:0000256" key="1">
    <source>
        <dbReference type="ARBA" id="ARBA00022485"/>
    </source>
</evidence>
<dbReference type="SFLD" id="SFLDS00029">
    <property type="entry name" value="Radical_SAM"/>
    <property type="match status" value="1"/>
</dbReference>
<dbReference type="SFLD" id="SFLDG01280">
    <property type="entry name" value="HydE/PylB-like"/>
    <property type="match status" value="1"/>
</dbReference>
<keyword evidence="11" id="KW-1185">Reference proteome</keyword>
<dbReference type="SFLD" id="SFLDF00348">
    <property type="entry name" value="FeFe_hydrogenase_maturase_(Hyd"/>
    <property type="match status" value="1"/>
</dbReference>
<dbReference type="CDD" id="cd01335">
    <property type="entry name" value="Radical_SAM"/>
    <property type="match status" value="1"/>
</dbReference>
<dbReference type="OrthoDB" id="3320990at2"/>
<feature type="binding site" evidence="7">
    <location>
        <position position="95"/>
    </location>
    <ligand>
        <name>[4Fe-4S] cluster</name>
        <dbReference type="ChEBI" id="CHEBI:49883"/>
        <note>4Fe-4S-S-AdoMet</note>
    </ligand>
</feature>
<evidence type="ECO:0000313" key="10">
    <source>
        <dbReference type="EMBL" id="KAA5612047.1"/>
    </source>
</evidence>
<comment type="cofactor">
    <cofactor evidence="6">
        <name>[2Fe-2S] cluster</name>
        <dbReference type="ChEBI" id="CHEBI:190135"/>
    </cofactor>
</comment>
<dbReference type="PANTHER" id="PTHR43726">
    <property type="entry name" value="3-METHYLORNITHINE SYNTHASE"/>
    <property type="match status" value="1"/>
</dbReference>
<evidence type="ECO:0000256" key="5">
    <source>
        <dbReference type="ARBA" id="ARBA00023014"/>
    </source>
</evidence>
<dbReference type="PANTHER" id="PTHR43726:SF1">
    <property type="entry name" value="BIOTIN SYNTHASE"/>
    <property type="match status" value="1"/>
</dbReference>
<dbReference type="Proteomes" id="UP000325255">
    <property type="component" value="Unassembled WGS sequence"/>
</dbReference>
<evidence type="ECO:0000256" key="4">
    <source>
        <dbReference type="ARBA" id="ARBA00023004"/>
    </source>
</evidence>
<accession>A0A5M6IW47</accession>
<dbReference type="Pfam" id="PF04055">
    <property type="entry name" value="Radical_SAM"/>
    <property type="match status" value="1"/>
</dbReference>
<dbReference type="GO" id="GO:0044272">
    <property type="term" value="P:sulfur compound biosynthetic process"/>
    <property type="evidence" value="ECO:0007669"/>
    <property type="project" value="UniProtKB-ARBA"/>
</dbReference>
<feature type="binding site" evidence="8">
    <location>
        <position position="195"/>
    </location>
    <ligand>
        <name>S-adenosyl-L-methionine</name>
        <dbReference type="ChEBI" id="CHEBI:59789"/>
    </ligand>
</feature>
<dbReference type="PROSITE" id="PS51918">
    <property type="entry name" value="RADICAL_SAM"/>
    <property type="match status" value="1"/>
</dbReference>
<dbReference type="GO" id="GO:0042364">
    <property type="term" value="P:water-soluble vitamin biosynthetic process"/>
    <property type="evidence" value="ECO:0007669"/>
    <property type="project" value="UniProtKB-ARBA"/>
</dbReference>
<feature type="domain" description="Radical SAM core" evidence="9">
    <location>
        <begin position="81"/>
        <end position="305"/>
    </location>
</feature>
<keyword evidence="5 7" id="KW-0411">Iron-sulfur</keyword>
<keyword evidence="4 7" id="KW-0408">Iron</keyword>
<feature type="binding site" evidence="7">
    <location>
        <position position="99"/>
    </location>
    <ligand>
        <name>[4Fe-4S] cluster</name>
        <dbReference type="ChEBI" id="CHEBI:49883"/>
        <note>4Fe-4S-S-AdoMet</note>
    </ligand>
</feature>
<feature type="binding site" evidence="8">
    <location>
        <position position="170"/>
    </location>
    <ligand>
        <name>(3R)-3-methyl-D-ornithine</name>
        <dbReference type="ChEBI" id="CHEBI:64642"/>
    </ligand>
</feature>
<comment type="cofactor">
    <cofactor evidence="7">
        <name>[4Fe-4S] cluster</name>
        <dbReference type="ChEBI" id="CHEBI:49883"/>
    </cofactor>
    <text evidence="7">Binds 1 [4Fe-4S] cluster. The cluster is coordinated with 3 cysteines and an exchangeable S-adenosyl-L-methionine.</text>
</comment>
<dbReference type="AlphaFoldDB" id="A0A5M6IW47"/>
<dbReference type="SFLD" id="SFLDG01060">
    <property type="entry name" value="BATS_domain_containing"/>
    <property type="match status" value="1"/>
</dbReference>
<feature type="binding site" evidence="7">
    <location>
        <position position="102"/>
    </location>
    <ligand>
        <name>[4Fe-4S] cluster</name>
        <dbReference type="ChEBI" id="CHEBI:49883"/>
        <note>4Fe-4S-S-AdoMet</note>
    </ligand>
</feature>
<dbReference type="InterPro" id="IPR007197">
    <property type="entry name" value="rSAM"/>
</dbReference>
<dbReference type="InterPro" id="IPR024021">
    <property type="entry name" value="FeFe-hyd_HydE_rSAM"/>
</dbReference>
<dbReference type="Gene3D" id="3.20.20.70">
    <property type="entry name" value="Aldolase class I"/>
    <property type="match status" value="1"/>
</dbReference>
<evidence type="ECO:0000256" key="8">
    <source>
        <dbReference type="PIRSR" id="PIRSR004762-2"/>
    </source>
</evidence>
<name>A0A5M6IW47_9PROT</name>
<dbReference type="SUPFAM" id="SSF102114">
    <property type="entry name" value="Radical SAM enzymes"/>
    <property type="match status" value="1"/>
</dbReference>
<dbReference type="InterPro" id="IPR013785">
    <property type="entry name" value="Aldolase_TIM"/>
</dbReference>
<organism evidence="10 11">
    <name type="scientific">Rhodovastum atsumiense</name>
    <dbReference type="NCBI Taxonomy" id="504468"/>
    <lineage>
        <taxon>Bacteria</taxon>
        <taxon>Pseudomonadati</taxon>
        <taxon>Pseudomonadota</taxon>
        <taxon>Alphaproteobacteria</taxon>
        <taxon>Acetobacterales</taxon>
        <taxon>Acetobacteraceae</taxon>
        <taxon>Rhodovastum</taxon>
    </lineage>
</organism>
<evidence type="ECO:0000259" key="9">
    <source>
        <dbReference type="PROSITE" id="PS51918"/>
    </source>
</evidence>
<reference evidence="10 11" key="1">
    <citation type="submission" date="2019-09" db="EMBL/GenBank/DDBJ databases">
        <title>Genome sequence of Rhodovastum atsumiense, a diverse member of the Acetobacteraceae family of non-sulfur purple photosynthetic bacteria.</title>
        <authorList>
            <person name="Meyer T."/>
            <person name="Kyndt J."/>
        </authorList>
    </citation>
    <scope>NUCLEOTIDE SEQUENCE [LARGE SCALE GENOMIC DNA]</scope>
    <source>
        <strain evidence="10 11">DSM 21279</strain>
    </source>
</reference>
<dbReference type="InterPro" id="IPR058240">
    <property type="entry name" value="rSAM_sf"/>
</dbReference>
<dbReference type="GO" id="GO:0046872">
    <property type="term" value="F:metal ion binding"/>
    <property type="evidence" value="ECO:0007669"/>
    <property type="project" value="UniProtKB-KW"/>
</dbReference>
<evidence type="ECO:0000256" key="3">
    <source>
        <dbReference type="ARBA" id="ARBA00022723"/>
    </source>
</evidence>
<evidence type="ECO:0000256" key="2">
    <source>
        <dbReference type="ARBA" id="ARBA00022691"/>
    </source>
</evidence>
<keyword evidence="3" id="KW-0479">Metal-binding</keyword>
<comment type="caution">
    <text evidence="10">The sequence shown here is derived from an EMBL/GenBank/DDBJ whole genome shotgun (WGS) entry which is preliminary data.</text>
</comment>
<feature type="binding site" evidence="8">
    <location>
        <position position="214"/>
    </location>
    <ligand>
        <name>S-adenosyl-L-methionine</name>
        <dbReference type="ChEBI" id="CHEBI:59789"/>
    </ligand>
</feature>
<protein>
    <submittedName>
        <fullName evidence="10">[FeFe] hydrogenase H-cluster radical SAM maturase HydE</fullName>
    </submittedName>
</protein>
<gene>
    <name evidence="10" type="primary">hydE</name>
    <name evidence="10" type="ORF">F1189_11350</name>
</gene>
<evidence type="ECO:0000313" key="11">
    <source>
        <dbReference type="Proteomes" id="UP000325255"/>
    </source>
</evidence>
<keyword evidence="1 7" id="KW-0004">4Fe-4S</keyword>
<dbReference type="InterPro" id="IPR010722">
    <property type="entry name" value="BATS_dom"/>
</dbReference>
<proteinExistence type="predicted"/>
<dbReference type="GO" id="GO:0051539">
    <property type="term" value="F:4 iron, 4 sulfur cluster binding"/>
    <property type="evidence" value="ECO:0007669"/>
    <property type="project" value="UniProtKB-KW"/>
</dbReference>
<dbReference type="SMART" id="SM00876">
    <property type="entry name" value="BATS"/>
    <property type="match status" value="1"/>
</dbReference>